<proteinExistence type="predicted"/>
<comment type="caution">
    <text evidence="1">The sequence shown here is derived from an EMBL/GenBank/DDBJ whole genome shotgun (WGS) entry which is preliminary data.</text>
</comment>
<dbReference type="AlphaFoldDB" id="A0A556MR86"/>
<dbReference type="Proteomes" id="UP000316008">
    <property type="component" value="Unassembled WGS sequence"/>
</dbReference>
<dbReference type="RefSeq" id="WP_144333396.1">
    <property type="nucleotide sequence ID" value="NZ_VLPL01000005.1"/>
</dbReference>
<keyword evidence="2" id="KW-1185">Reference proteome</keyword>
<organism evidence="1 2">
    <name type="scientific">Fluviicola chungangensis</name>
    <dbReference type="NCBI Taxonomy" id="2597671"/>
    <lineage>
        <taxon>Bacteria</taxon>
        <taxon>Pseudomonadati</taxon>
        <taxon>Bacteroidota</taxon>
        <taxon>Flavobacteriia</taxon>
        <taxon>Flavobacteriales</taxon>
        <taxon>Crocinitomicaceae</taxon>
        <taxon>Fluviicola</taxon>
    </lineage>
</organism>
<dbReference type="OrthoDB" id="1466770at2"/>
<evidence type="ECO:0000313" key="1">
    <source>
        <dbReference type="EMBL" id="TSJ42441.1"/>
    </source>
</evidence>
<protein>
    <recommendedName>
        <fullName evidence="3">Outer membrane beta-barrel protein</fullName>
    </recommendedName>
</protein>
<dbReference type="EMBL" id="VLPL01000005">
    <property type="protein sequence ID" value="TSJ42441.1"/>
    <property type="molecule type" value="Genomic_DNA"/>
</dbReference>
<sequence length="218" mass="23466">MKAKMLLPIILVIVSFSAKAQVGLMIGPGLNYGFGSGQLFKTLNLGVEIPRDESASIIIRAYASLKNSKTDSTYAEAIDLMTSPSVMMVNVKNGVTQFGIQGGTRRYFIGSNFDYGFGLYGGTVFDFSFYKLSSKVIDAIDESAYRLQTSNKGSVFLLSFGLQGGVKKQFAFGTLFTDLSLSYAIVAAGSSKLSGDAGSQVSALNFGWTIGFRKDLFF</sequence>
<evidence type="ECO:0008006" key="3">
    <source>
        <dbReference type="Google" id="ProtNLM"/>
    </source>
</evidence>
<gene>
    <name evidence="1" type="ORF">FO442_11790</name>
</gene>
<accession>A0A556MR86</accession>
<name>A0A556MR86_9FLAO</name>
<evidence type="ECO:0000313" key="2">
    <source>
        <dbReference type="Proteomes" id="UP000316008"/>
    </source>
</evidence>
<reference evidence="1 2" key="1">
    <citation type="submission" date="2019-07" db="EMBL/GenBank/DDBJ databases">
        <authorList>
            <person name="Huq M.A."/>
        </authorList>
    </citation>
    <scope>NUCLEOTIDE SEQUENCE [LARGE SCALE GENOMIC DNA]</scope>
    <source>
        <strain evidence="1 2">MAH-3</strain>
    </source>
</reference>